<evidence type="ECO:0000313" key="2">
    <source>
        <dbReference type="EMBL" id="CAH1267077.1"/>
    </source>
</evidence>
<feature type="compositionally biased region" description="Basic residues" evidence="1">
    <location>
        <begin position="199"/>
        <end position="211"/>
    </location>
</feature>
<protein>
    <submittedName>
        <fullName evidence="2">Hypp3678 protein</fullName>
    </submittedName>
</protein>
<dbReference type="OrthoDB" id="10330397at2759"/>
<feature type="region of interest" description="Disordered" evidence="1">
    <location>
        <begin position="165"/>
        <end position="211"/>
    </location>
</feature>
<name>A0A8K0ESG9_BRALA</name>
<accession>A0A8K0ESG9</accession>
<feature type="region of interest" description="Disordered" evidence="1">
    <location>
        <begin position="78"/>
        <end position="100"/>
    </location>
</feature>
<evidence type="ECO:0000313" key="3">
    <source>
        <dbReference type="Proteomes" id="UP000838412"/>
    </source>
</evidence>
<reference evidence="2" key="1">
    <citation type="submission" date="2022-01" db="EMBL/GenBank/DDBJ databases">
        <authorList>
            <person name="Braso-Vives M."/>
        </authorList>
    </citation>
    <scope>NUCLEOTIDE SEQUENCE</scope>
</reference>
<proteinExistence type="predicted"/>
<feature type="compositionally biased region" description="Acidic residues" evidence="1">
    <location>
        <begin position="174"/>
        <end position="192"/>
    </location>
</feature>
<dbReference type="Proteomes" id="UP000838412">
    <property type="component" value="Chromosome 6"/>
</dbReference>
<evidence type="ECO:0000256" key="1">
    <source>
        <dbReference type="SAM" id="MobiDB-lite"/>
    </source>
</evidence>
<sequence length="211" mass="23721">MSDLKRVSQVLESRADRSPQPGLPGIQKRESTGSSRAVSFSLGPPGSRRGTQTSLRSRLRSYDESRVNLDLSTRITGGGVRKYSQEPNRATAGKGGAAKKYSVPASYRRYTAPSQPNSRLPSTSIGILQRYGHYDLSDYVGMLRYLRLNSAKRRKFLKRHRLPSATEFYPEGEAPPEDSGESAEEEKEEVFQVEEVRVKNRQVKKRNTQKV</sequence>
<dbReference type="EMBL" id="OV696691">
    <property type="protein sequence ID" value="CAH1267077.1"/>
    <property type="molecule type" value="Genomic_DNA"/>
</dbReference>
<feature type="region of interest" description="Disordered" evidence="1">
    <location>
        <begin position="1"/>
        <end position="63"/>
    </location>
</feature>
<gene>
    <name evidence="2" type="primary">Hypp3678</name>
    <name evidence="2" type="ORF">BLAG_LOCUS20552</name>
</gene>
<keyword evidence="3" id="KW-1185">Reference proteome</keyword>
<dbReference type="AlphaFoldDB" id="A0A8K0ESG9"/>
<organism evidence="2 3">
    <name type="scientific">Branchiostoma lanceolatum</name>
    <name type="common">Common lancelet</name>
    <name type="synonym">Amphioxus lanceolatum</name>
    <dbReference type="NCBI Taxonomy" id="7740"/>
    <lineage>
        <taxon>Eukaryota</taxon>
        <taxon>Metazoa</taxon>
        <taxon>Chordata</taxon>
        <taxon>Cephalochordata</taxon>
        <taxon>Leptocardii</taxon>
        <taxon>Amphioxiformes</taxon>
        <taxon>Branchiostomatidae</taxon>
        <taxon>Branchiostoma</taxon>
    </lineage>
</organism>